<reference evidence="1" key="1">
    <citation type="journal article" date="2004" name="Appl. Environ. Microbiol.">
        <title>Long-chain N-acyltyrosine synthases from environmental DNA.</title>
        <authorList>
            <person name="Brady S.F."/>
            <person name="Chao C.J."/>
            <person name="Clardy J."/>
        </authorList>
    </citation>
    <scope>NUCLEOTIDE SEQUENCE</scope>
</reference>
<dbReference type="InterPro" id="IPR010727">
    <property type="entry name" value="DUF1302"/>
</dbReference>
<protein>
    <submittedName>
        <fullName evidence="1">Uncharacterized protein</fullName>
    </submittedName>
</protein>
<accession>G4WVX4</accession>
<dbReference type="SUPFAM" id="SSF56935">
    <property type="entry name" value="Porins"/>
    <property type="match status" value="1"/>
</dbReference>
<organism evidence="1">
    <name type="scientific">uncultured bacterium CSLF42</name>
    <dbReference type="NCBI Taxonomy" id="1091574"/>
    <lineage>
        <taxon>Bacteria</taxon>
        <taxon>environmental samples</taxon>
    </lineage>
</organism>
<dbReference type="EMBL" id="JF429416">
    <property type="protein sequence ID" value="AEQ20576.1"/>
    <property type="molecule type" value="Genomic_DNA"/>
</dbReference>
<reference evidence="1" key="2">
    <citation type="journal article" date="2011" name="J. Bacteriol.">
        <title>Long-chain N-acyl amino acid synthases are linked to the putative PEP-CTERM/exosortase protein-sorting system in Gram-negative bacteria.</title>
        <authorList>
            <person name="Craig J.W."/>
            <person name="Cherry M.A."/>
            <person name="Brady S.F."/>
        </authorList>
    </citation>
    <scope>NUCLEOTIDE SEQUENCE</scope>
</reference>
<proteinExistence type="predicted"/>
<sequence>MIADVFLPLSKPQHKLPFVILCALFLWIPRLWADSESQRYLRNALHYYEFKNYARAREYFAAVLAEGTPRERRVARRYLALPEIKKAVRKHPPISKTERMHRLLSKGIELYEQRNYEDARPLLERVAQDGTPDQMAAAHSYLDKPEMEQGQAGLLSEPPGANLQAEAPAKAVESPVQINGFLSEQTAFRLSSPAILSLLRSTIYASGTGKLSDSLSYKVSGRLYYDGVYDLTHHYPEAVADDQKKDAELRDTYLDFSKGNWDARVGRQQIVWGEAIGAFVADVVNARDLRESILPSFNFIRIPQWGTDIEYSFEEFHAEGVWLPFLQFDKIPQPGAEFAPLLPSIPGYQVNLAAENTPMDSFENSEIGTRWSYRLAGWDASGFIFRTWDKAPVYAMDVAPGIITLTPIHPRMTLEGATVTKDFNGYLLKGEMVYYDGQYFSTTDPSVPEGLTRRDSIVYLAGVDHSFENDVDLGLQLSQSILRRYSADLINQEPVQTSLSAQINRSFLANHLTTGLEAITDFPHADYLLRPGVTYSWLSHWRWNVGIDLFGGSALGPFGQFSNHKRISSEIRYDF</sequence>
<dbReference type="AlphaFoldDB" id="G4WVX4"/>
<name>G4WVX4_9BACT</name>
<dbReference type="Pfam" id="PF06980">
    <property type="entry name" value="DUF1302"/>
    <property type="match status" value="1"/>
</dbReference>
<evidence type="ECO:0000313" key="1">
    <source>
        <dbReference type="EMBL" id="AEQ20576.1"/>
    </source>
</evidence>